<organism evidence="3 4">
    <name type="scientific">candidate division LCP-89 bacterium B3_LCP</name>
    <dbReference type="NCBI Taxonomy" id="2012998"/>
    <lineage>
        <taxon>Bacteria</taxon>
        <taxon>Pseudomonadati</taxon>
        <taxon>Bacteria division LCP-89</taxon>
    </lineage>
</organism>
<evidence type="ECO:0000256" key="1">
    <source>
        <dbReference type="SAM" id="SignalP"/>
    </source>
</evidence>
<dbReference type="Proteomes" id="UP000319619">
    <property type="component" value="Unassembled WGS sequence"/>
</dbReference>
<accession>A0A532V573</accession>
<protein>
    <recommendedName>
        <fullName evidence="2">Flagellar assembly protein T N-terminal domain-containing protein</fullName>
    </recommendedName>
</protein>
<sequence length="379" mass="42138">MKPIISIVTILLLLSAVWAQDSPVETVTVRGEATIYEGDIPAARDEALVDAQRNALEQVMGVQIKSETAIQDFMLADDTILSMISGHVKDSRITSEKQEMEYLVLEVECDVVKELSPEEAQKLMRNFSCVVGFTTEIDGGVVDDNRIGNKLISDLVKADFDVRDISQMLSLEGYQAQFRKAVDNQDIAAARWIGRQLLSNVVIVGKAKLEMKEKKEVTGFAGVVGVYVYDCWLEARAIEAESGQIIAQYASEFEGVQGTGNTPQKAVTMAMTRAERAFSKDLLSQLTEYGGKKSRPITVEVEGIPTYESFQKVKQFLSNVRFRDSEVSDLGFAAGEKSTFRFNYSEKINLIAIKLDHLPNLSVMDRSEVKVICRYSSIQ</sequence>
<gene>
    <name evidence="3" type="ORF">CEE37_01340</name>
</gene>
<feature type="signal peptide" evidence="1">
    <location>
        <begin position="1"/>
        <end position="19"/>
    </location>
</feature>
<feature type="chain" id="PRO_5022159742" description="Flagellar assembly protein T N-terminal domain-containing protein" evidence="1">
    <location>
        <begin position="20"/>
        <end position="379"/>
    </location>
</feature>
<name>A0A532V573_UNCL8</name>
<evidence type="ECO:0000259" key="2">
    <source>
        <dbReference type="Pfam" id="PF16548"/>
    </source>
</evidence>
<evidence type="ECO:0000313" key="4">
    <source>
        <dbReference type="Proteomes" id="UP000319619"/>
    </source>
</evidence>
<dbReference type="AlphaFoldDB" id="A0A532V573"/>
<reference evidence="3 4" key="1">
    <citation type="submission" date="2017-06" db="EMBL/GenBank/DDBJ databases">
        <title>Novel microbial phyla capable of carbon fixation and sulfur reduction in deep-sea sediments.</title>
        <authorList>
            <person name="Huang J."/>
            <person name="Baker B."/>
            <person name="Wang Y."/>
        </authorList>
    </citation>
    <scope>NUCLEOTIDE SEQUENCE [LARGE SCALE GENOMIC DNA]</scope>
    <source>
        <strain evidence="3">B3_LCP</strain>
    </source>
</reference>
<dbReference type="Pfam" id="PF16548">
    <property type="entry name" value="FlgT_N"/>
    <property type="match status" value="1"/>
</dbReference>
<dbReference type="Gene3D" id="3.30.1660.40">
    <property type="entry name" value="FlgT, N-terminal domain"/>
    <property type="match status" value="1"/>
</dbReference>
<dbReference type="EMBL" id="NJBN01000001">
    <property type="protein sequence ID" value="TKJ42353.1"/>
    <property type="molecule type" value="Genomic_DNA"/>
</dbReference>
<evidence type="ECO:0000313" key="3">
    <source>
        <dbReference type="EMBL" id="TKJ42353.1"/>
    </source>
</evidence>
<proteinExistence type="predicted"/>
<dbReference type="InterPro" id="IPR032370">
    <property type="entry name" value="FlgT_N"/>
</dbReference>
<feature type="domain" description="Flagellar assembly protein T N-terminal" evidence="2">
    <location>
        <begin position="26"/>
        <end position="112"/>
    </location>
</feature>
<dbReference type="InterPro" id="IPR038180">
    <property type="entry name" value="FlgT_N_sf"/>
</dbReference>
<comment type="caution">
    <text evidence="3">The sequence shown here is derived from an EMBL/GenBank/DDBJ whole genome shotgun (WGS) entry which is preliminary data.</text>
</comment>
<keyword evidence="1" id="KW-0732">Signal</keyword>